<dbReference type="Gene3D" id="3.40.47.10">
    <property type="match status" value="1"/>
</dbReference>
<dbReference type="GO" id="GO:0044550">
    <property type="term" value="P:secondary metabolite biosynthetic process"/>
    <property type="evidence" value="ECO:0007669"/>
    <property type="project" value="TreeGrafter"/>
</dbReference>
<accession>Q2CFC1</accession>
<organism evidence="5 6">
    <name type="scientific">Oceanicola granulosus (strain ATCC BAA-861 / DSM 15982 / KCTC 12143 / HTCC2516)</name>
    <dbReference type="NCBI Taxonomy" id="314256"/>
    <lineage>
        <taxon>Bacteria</taxon>
        <taxon>Pseudomonadati</taxon>
        <taxon>Pseudomonadota</taxon>
        <taxon>Alphaproteobacteria</taxon>
        <taxon>Rhodobacterales</taxon>
        <taxon>Roseobacteraceae</taxon>
        <taxon>Oceanicola</taxon>
    </lineage>
</organism>
<dbReference type="PANTHER" id="PTHR34069">
    <property type="entry name" value="3-OXOACYL-[ACYL-CARRIER-PROTEIN] SYNTHASE 3"/>
    <property type="match status" value="1"/>
</dbReference>
<dbReference type="AlphaFoldDB" id="Q2CFC1"/>
<evidence type="ECO:0000259" key="4">
    <source>
        <dbReference type="Pfam" id="PF08545"/>
    </source>
</evidence>
<dbReference type="PANTHER" id="PTHR34069:SF2">
    <property type="entry name" value="BETA-KETOACYL-[ACYL-CARRIER-PROTEIN] SYNTHASE III"/>
    <property type="match status" value="1"/>
</dbReference>
<comment type="caution">
    <text evidence="5">The sequence shown here is derived from an EMBL/GenBank/DDBJ whole genome shotgun (WGS) entry which is preliminary data.</text>
</comment>
<dbReference type="InterPro" id="IPR013751">
    <property type="entry name" value="ACP_syn_III_N"/>
</dbReference>
<dbReference type="GO" id="GO:0004315">
    <property type="term" value="F:3-oxoacyl-[acyl-carrier-protein] synthase activity"/>
    <property type="evidence" value="ECO:0007669"/>
    <property type="project" value="InterPro"/>
</dbReference>
<evidence type="ECO:0000256" key="2">
    <source>
        <dbReference type="ARBA" id="ARBA00023315"/>
    </source>
</evidence>
<evidence type="ECO:0000256" key="1">
    <source>
        <dbReference type="ARBA" id="ARBA00022679"/>
    </source>
</evidence>
<dbReference type="InterPro" id="IPR016039">
    <property type="entry name" value="Thiolase-like"/>
</dbReference>
<keyword evidence="2" id="KW-0012">Acyltransferase</keyword>
<feature type="domain" description="Beta-ketoacyl-[acyl-carrier-protein] synthase III C-terminal" evidence="3">
    <location>
        <begin position="241"/>
        <end position="329"/>
    </location>
</feature>
<evidence type="ECO:0000313" key="5">
    <source>
        <dbReference type="EMBL" id="EAR51374.1"/>
    </source>
</evidence>
<evidence type="ECO:0000259" key="3">
    <source>
        <dbReference type="Pfam" id="PF08541"/>
    </source>
</evidence>
<proteinExistence type="predicted"/>
<keyword evidence="1" id="KW-0808">Transferase</keyword>
<dbReference type="RefSeq" id="WP_007256606.1">
    <property type="nucleotide sequence ID" value="NZ_CH724108.1"/>
</dbReference>
<reference evidence="5 6" key="1">
    <citation type="journal article" date="2010" name="J. Bacteriol.">
        <title>Genome sequences of Oceanicola granulosus HTCC2516(T) and Oceanicola batsensis HTCC2597(TDelta).</title>
        <authorList>
            <person name="Thrash J.C."/>
            <person name="Cho J.C."/>
            <person name="Vergin K.L."/>
            <person name="Giovannoni S.J."/>
        </authorList>
    </citation>
    <scope>NUCLEOTIDE SEQUENCE [LARGE SCALE GENOMIC DNA]</scope>
    <source>
        <strain evidence="6">ATCC BAA-861 / DSM 15982 / KCTC 12143 / HTCC2516</strain>
    </source>
</reference>
<dbReference type="Pfam" id="PF08541">
    <property type="entry name" value="ACP_syn_III_C"/>
    <property type="match status" value="1"/>
</dbReference>
<dbReference type="GO" id="GO:0006633">
    <property type="term" value="P:fatty acid biosynthetic process"/>
    <property type="evidence" value="ECO:0007669"/>
    <property type="project" value="InterPro"/>
</dbReference>
<dbReference type="eggNOG" id="COG0332">
    <property type="taxonomic scope" value="Bacteria"/>
</dbReference>
<dbReference type="Pfam" id="PF08545">
    <property type="entry name" value="ACP_syn_III"/>
    <property type="match status" value="1"/>
</dbReference>
<dbReference type="STRING" id="314256.OG2516_15459"/>
<protein>
    <submittedName>
        <fullName evidence="5">3-oxoacyl-(Acyl-carrier-protein) synthase III</fullName>
    </submittedName>
</protein>
<name>Q2CFC1_OCEGH</name>
<feature type="domain" description="Beta-ketoacyl-[acyl-carrier-protein] synthase III N-terminal" evidence="4">
    <location>
        <begin position="109"/>
        <end position="184"/>
    </location>
</feature>
<dbReference type="OrthoDB" id="4336181at2"/>
<dbReference type="EMBL" id="AAOT01000013">
    <property type="protein sequence ID" value="EAR51374.1"/>
    <property type="molecule type" value="Genomic_DNA"/>
</dbReference>
<keyword evidence="6" id="KW-1185">Reference proteome</keyword>
<gene>
    <name evidence="5" type="ORF">OG2516_15459</name>
</gene>
<sequence>MTTGLALLGTGHALPARAVESDALDAAAGREVGWLARASGVRRRFVADEEDQIALATTAARAAMTEAGVGPDDIDLLLFGAAIPYQALPSTAPLLQRALAIPDGRAAAFDVNATCLSFVTALDIAQLQLAAGRHRRALVVSAELASRGLPWQDAPEVAGLFSDGAGAAVVEAAPGRVFASLMRTYPSAWEACQVQAGGTRHRAEEVDAARSYARLATFGMDGKVLFRLTAAHFADFLDALLARAGWRREDIALVIPHQASPGALKHLARVCGFAPGQIADIAAGYGNQIAASIPVTLALARAEGRVRGGDKLLLLGTSAGVSFGGIALEV</sequence>
<dbReference type="InterPro" id="IPR013747">
    <property type="entry name" value="ACP_syn_III_C"/>
</dbReference>
<evidence type="ECO:0000313" key="6">
    <source>
        <dbReference type="Proteomes" id="UP000003635"/>
    </source>
</evidence>
<dbReference type="SUPFAM" id="SSF53901">
    <property type="entry name" value="Thiolase-like"/>
    <property type="match status" value="1"/>
</dbReference>
<dbReference type="HOGENOM" id="CLU_039592_4_2_5"/>
<dbReference type="Proteomes" id="UP000003635">
    <property type="component" value="Unassembled WGS sequence"/>
</dbReference>